<evidence type="ECO:0000256" key="7">
    <source>
        <dbReference type="RuleBase" id="RU368015"/>
    </source>
</evidence>
<feature type="non-terminal residue" evidence="9">
    <location>
        <position position="1"/>
    </location>
</feature>
<feature type="transmembrane region" description="Helical" evidence="7">
    <location>
        <begin position="173"/>
        <end position="192"/>
    </location>
</feature>
<dbReference type="SUPFAM" id="SSF103481">
    <property type="entry name" value="Multidrug resistance efflux transporter EmrE"/>
    <property type="match status" value="1"/>
</dbReference>
<evidence type="ECO:0000256" key="6">
    <source>
        <dbReference type="ARBA" id="ARBA00023136"/>
    </source>
</evidence>
<evidence type="ECO:0000313" key="9">
    <source>
        <dbReference type="EMBL" id="JAT66033.1"/>
    </source>
</evidence>
<proteinExistence type="inferred from homology"/>
<keyword evidence="5 7" id="KW-1133">Transmembrane helix</keyword>
<evidence type="ECO:0000256" key="8">
    <source>
        <dbReference type="SAM" id="MobiDB-lite"/>
    </source>
</evidence>
<gene>
    <name evidence="9" type="primary">PUP4</name>
    <name evidence="9" type="ORF">g.62904</name>
</gene>
<comment type="subcellular location">
    <subcellularLocation>
        <location evidence="1 7">Membrane</location>
        <topology evidence="1 7">Multi-pass membrane protein</topology>
    </subcellularLocation>
</comment>
<comment type="similarity">
    <text evidence="2 7">Belongs to the purine permeases (TC 2.A.7.14) family.</text>
</comment>
<keyword evidence="3 7" id="KW-0813">Transport</keyword>
<keyword evidence="4 7" id="KW-0812">Transmembrane</keyword>
<dbReference type="InterPro" id="IPR037185">
    <property type="entry name" value="EmrE-like"/>
</dbReference>
<feature type="transmembrane region" description="Helical" evidence="7">
    <location>
        <begin position="90"/>
        <end position="109"/>
    </location>
</feature>
<feature type="transmembrane region" description="Helical" evidence="7">
    <location>
        <begin position="199"/>
        <end position="218"/>
    </location>
</feature>
<feature type="compositionally biased region" description="Polar residues" evidence="8">
    <location>
        <begin position="22"/>
        <end position="31"/>
    </location>
</feature>
<sequence>LFSSTPTELPLSMEKLPPHIPQATSGATTPRATPADEGGEPPIVRFFRGVNAAGSYWLLLAANYGALFVGSVASTLLSRFYFIHGGSSRWISTLVQSTGFPLLLVPIYLSSSCRRCWKPTTGTTSTGTGNSGDRPFSSFTPRLLCLCVVVGLFMGLNNFLFSWGVSYLPVSTYSLLLSSQLAFNLLLSVLLVHQRLSFSILNCVVLLTLSSVLLGLGYRDDSPAGVTRAQFFAGFLSTLGAAALFALYLPVMEIVYRRVRSYRAAMEVQVVMEASATLFSVAGMAAGGGFRDAARESASGFHLGTRMYWATMAATVACWQMCFMGTAGMVFLTTSLNGGICMTALLSANVIGGVVVFGDDFGGAKVVSTALCVWAFSSYLYGEYCRKKHEVAMEQCAKEPAIVVNGNENAEAGDHV</sequence>
<evidence type="ECO:0000256" key="5">
    <source>
        <dbReference type="ARBA" id="ARBA00022989"/>
    </source>
</evidence>
<dbReference type="AlphaFoldDB" id="A0A1D1ZGU1"/>
<dbReference type="Pfam" id="PF16913">
    <property type="entry name" value="PUNUT"/>
    <property type="match status" value="1"/>
</dbReference>
<feature type="transmembrane region" description="Helical" evidence="7">
    <location>
        <begin position="143"/>
        <end position="161"/>
    </location>
</feature>
<dbReference type="InterPro" id="IPR030182">
    <property type="entry name" value="PUP_plant"/>
</dbReference>
<evidence type="ECO:0000256" key="4">
    <source>
        <dbReference type="ARBA" id="ARBA00022692"/>
    </source>
</evidence>
<dbReference type="PANTHER" id="PTHR31376">
    <property type="entry name" value="OS09G0467300 PROTEIN-RELATED"/>
    <property type="match status" value="1"/>
</dbReference>
<evidence type="ECO:0000256" key="3">
    <source>
        <dbReference type="ARBA" id="ARBA00022448"/>
    </source>
</evidence>
<protein>
    <recommendedName>
        <fullName evidence="7">Probable purine permease</fullName>
    </recommendedName>
</protein>
<organism evidence="9">
    <name type="scientific">Anthurium amnicola</name>
    <dbReference type="NCBI Taxonomy" id="1678845"/>
    <lineage>
        <taxon>Eukaryota</taxon>
        <taxon>Viridiplantae</taxon>
        <taxon>Streptophyta</taxon>
        <taxon>Embryophyta</taxon>
        <taxon>Tracheophyta</taxon>
        <taxon>Spermatophyta</taxon>
        <taxon>Magnoliopsida</taxon>
        <taxon>Liliopsida</taxon>
        <taxon>Araceae</taxon>
        <taxon>Pothoideae</taxon>
        <taxon>Potheae</taxon>
        <taxon>Anthurium</taxon>
    </lineage>
</organism>
<dbReference type="GO" id="GO:0005345">
    <property type="term" value="F:purine nucleobase transmembrane transporter activity"/>
    <property type="evidence" value="ECO:0007669"/>
    <property type="project" value="UniProtKB-UniRule"/>
</dbReference>
<feature type="transmembrane region" description="Helical" evidence="7">
    <location>
        <begin position="308"/>
        <end position="332"/>
    </location>
</feature>
<feature type="transmembrane region" description="Helical" evidence="7">
    <location>
        <begin position="363"/>
        <end position="381"/>
    </location>
</feature>
<dbReference type="EMBL" id="GDJX01001903">
    <property type="protein sequence ID" value="JAT66033.1"/>
    <property type="molecule type" value="Transcribed_RNA"/>
</dbReference>
<feature type="transmembrane region" description="Helical" evidence="7">
    <location>
        <begin position="339"/>
        <end position="357"/>
    </location>
</feature>
<feature type="transmembrane region" description="Helical" evidence="7">
    <location>
        <begin position="270"/>
        <end position="288"/>
    </location>
</feature>
<feature type="transmembrane region" description="Helical" evidence="7">
    <location>
        <begin position="230"/>
        <end position="249"/>
    </location>
</feature>
<dbReference type="GO" id="GO:0016020">
    <property type="term" value="C:membrane"/>
    <property type="evidence" value="ECO:0007669"/>
    <property type="project" value="UniProtKB-SubCell"/>
</dbReference>
<keyword evidence="6 7" id="KW-0472">Membrane</keyword>
<dbReference type="GO" id="GO:0015211">
    <property type="term" value="F:purine nucleoside transmembrane transporter activity"/>
    <property type="evidence" value="ECO:0007669"/>
    <property type="project" value="UniProtKB-UniRule"/>
</dbReference>
<evidence type="ECO:0000256" key="1">
    <source>
        <dbReference type="ARBA" id="ARBA00004141"/>
    </source>
</evidence>
<accession>A0A1D1ZGU1</accession>
<feature type="transmembrane region" description="Helical" evidence="7">
    <location>
        <begin position="56"/>
        <end position="78"/>
    </location>
</feature>
<reference evidence="9" key="1">
    <citation type="submission" date="2015-07" db="EMBL/GenBank/DDBJ databases">
        <title>Transcriptome Assembly of Anthurium amnicola.</title>
        <authorList>
            <person name="Suzuki J."/>
        </authorList>
    </citation>
    <scope>NUCLEOTIDE SEQUENCE</scope>
</reference>
<name>A0A1D1ZGU1_9ARAE</name>
<dbReference type="PANTHER" id="PTHR31376:SF3">
    <property type="entry name" value="PURINE PERMEASE 4-RELATED"/>
    <property type="match status" value="1"/>
</dbReference>
<feature type="region of interest" description="Disordered" evidence="8">
    <location>
        <begin position="1"/>
        <end position="38"/>
    </location>
</feature>
<evidence type="ECO:0000256" key="2">
    <source>
        <dbReference type="ARBA" id="ARBA00006213"/>
    </source>
</evidence>